<proteinExistence type="predicted"/>
<evidence type="ECO:0000256" key="1">
    <source>
        <dbReference type="PROSITE-ProRule" id="PRU00023"/>
    </source>
</evidence>
<dbReference type="InterPro" id="IPR002110">
    <property type="entry name" value="Ankyrin_rpt"/>
</dbReference>
<keyword evidence="4" id="KW-1185">Reference proteome</keyword>
<gene>
    <name evidence="3" type="ORF">GTA08_BOTSDO00430</name>
</gene>
<evidence type="ECO:0000256" key="2">
    <source>
        <dbReference type="SAM" id="MobiDB-lite"/>
    </source>
</evidence>
<feature type="region of interest" description="Disordered" evidence="2">
    <location>
        <begin position="310"/>
        <end position="329"/>
    </location>
</feature>
<feature type="compositionally biased region" description="Acidic residues" evidence="2">
    <location>
        <begin position="378"/>
        <end position="392"/>
    </location>
</feature>
<dbReference type="PROSITE" id="PS50088">
    <property type="entry name" value="ANK_REPEAT"/>
    <property type="match status" value="2"/>
</dbReference>
<dbReference type="AlphaFoldDB" id="A0A8H4NBM2"/>
<sequence>MSNQLDQHIAKDLEETAARASIAEVCLAYLLELPHSLSTTEIRQSFPLAQYCAQYWASHAAFAESSSESVRTLMVGFFSNQSAYETCYRLYDPERAWKDDGDEDRRGAPALYYASLTGLTYPVQILIENGVDINEQAGKHSNALRAALSRGHMEIVRMLRMKGANIALSQETVQIGPFSDSGYASAPDNLLHHIHNTLDDGFEHNTISGSPERHEDVDPSEWRTVYSATSSVSSSRQEGYISELTDDLLGRIRSEDLDEKIIERMIRALPRLLKAFALKFGFNAESQMHRDVMFFTHIWRNEITETLKGKWSQMDDDREDPQSTDSDQISLGSKMRNWLTYGESEDYQTQDSWPIDHMEPKEPGGHTPSTGSEPFRDSEDEEVHEDSDDAEGTEQNQIPGLTAYRDFISGSQTYRWLLARLKSEALLDSDEINVREAIRETIVQSLPASKVSRRESSTIHRLFFVVEWDPVTFFEKQHYEGPQEETFEDAIAVERAITLTGSARDAQALTCVQYLSQTWPLAGEYTMQVVKDGIAGGYQGRKNGERTNDGYMP</sequence>
<dbReference type="Pfam" id="PF12796">
    <property type="entry name" value="Ank_2"/>
    <property type="match status" value="1"/>
</dbReference>
<dbReference type="Gene3D" id="1.25.40.20">
    <property type="entry name" value="Ankyrin repeat-containing domain"/>
    <property type="match status" value="1"/>
</dbReference>
<dbReference type="EMBL" id="WWBZ02000001">
    <property type="protein sequence ID" value="KAF4313061.1"/>
    <property type="molecule type" value="Genomic_DNA"/>
</dbReference>
<evidence type="ECO:0000313" key="3">
    <source>
        <dbReference type="EMBL" id="KAF4313061.1"/>
    </source>
</evidence>
<dbReference type="SUPFAM" id="SSF48403">
    <property type="entry name" value="Ankyrin repeat"/>
    <property type="match status" value="1"/>
</dbReference>
<comment type="caution">
    <text evidence="3">The sequence shown here is derived from an EMBL/GenBank/DDBJ whole genome shotgun (WGS) entry which is preliminary data.</text>
</comment>
<dbReference type="OrthoDB" id="1577640at2759"/>
<feature type="repeat" description="ANK" evidence="1">
    <location>
        <begin position="106"/>
        <end position="138"/>
    </location>
</feature>
<accession>A0A8H4NBM2</accession>
<protein>
    <recommendedName>
        <fullName evidence="5">Ankyrin repeat protein</fullName>
    </recommendedName>
</protein>
<dbReference type="InterPro" id="IPR036770">
    <property type="entry name" value="Ankyrin_rpt-contain_sf"/>
</dbReference>
<feature type="compositionally biased region" description="Basic and acidic residues" evidence="2">
    <location>
        <begin position="354"/>
        <end position="364"/>
    </location>
</feature>
<feature type="region of interest" description="Disordered" evidence="2">
    <location>
        <begin position="353"/>
        <end position="401"/>
    </location>
</feature>
<dbReference type="SMART" id="SM00248">
    <property type="entry name" value="ANK"/>
    <property type="match status" value="2"/>
</dbReference>
<evidence type="ECO:0008006" key="5">
    <source>
        <dbReference type="Google" id="ProtNLM"/>
    </source>
</evidence>
<evidence type="ECO:0000313" key="4">
    <source>
        <dbReference type="Proteomes" id="UP000572817"/>
    </source>
</evidence>
<feature type="repeat" description="ANK" evidence="1">
    <location>
        <begin position="139"/>
        <end position="171"/>
    </location>
</feature>
<organism evidence="3 4">
    <name type="scientific">Botryosphaeria dothidea</name>
    <dbReference type="NCBI Taxonomy" id="55169"/>
    <lineage>
        <taxon>Eukaryota</taxon>
        <taxon>Fungi</taxon>
        <taxon>Dikarya</taxon>
        <taxon>Ascomycota</taxon>
        <taxon>Pezizomycotina</taxon>
        <taxon>Dothideomycetes</taxon>
        <taxon>Dothideomycetes incertae sedis</taxon>
        <taxon>Botryosphaeriales</taxon>
        <taxon>Botryosphaeriaceae</taxon>
        <taxon>Botryosphaeria</taxon>
    </lineage>
</organism>
<reference evidence="3" key="1">
    <citation type="submission" date="2020-04" db="EMBL/GenBank/DDBJ databases">
        <title>Genome Assembly and Annotation of Botryosphaeria dothidea sdau 11-99, a Latent Pathogen of Apple Fruit Ring Rot in China.</title>
        <authorList>
            <person name="Yu C."/>
            <person name="Diao Y."/>
            <person name="Lu Q."/>
            <person name="Zhao J."/>
            <person name="Cui S."/>
            <person name="Peng C."/>
            <person name="He B."/>
            <person name="Liu H."/>
        </authorList>
    </citation>
    <scope>NUCLEOTIDE SEQUENCE [LARGE SCALE GENOMIC DNA]</scope>
    <source>
        <strain evidence="3">Sdau11-99</strain>
    </source>
</reference>
<dbReference type="Proteomes" id="UP000572817">
    <property type="component" value="Unassembled WGS sequence"/>
</dbReference>
<keyword evidence="1" id="KW-0040">ANK repeat</keyword>
<name>A0A8H4NBM2_9PEZI</name>